<gene>
    <name evidence="3" type="ORF">H0N91_18435</name>
</gene>
<comment type="similarity">
    <text evidence="1">Belongs to the MoeA family.</text>
</comment>
<protein>
    <recommendedName>
        <fullName evidence="1">Molybdopterin molybdenumtransferase</fullName>
        <ecNumber evidence="1">2.10.1.1</ecNumber>
    </recommendedName>
</protein>
<dbReference type="EMBL" id="JACCKS010000032">
    <property type="protein sequence ID" value="NZA40052.1"/>
    <property type="molecule type" value="Genomic_DNA"/>
</dbReference>
<dbReference type="PANTHER" id="PTHR10192">
    <property type="entry name" value="MOLYBDOPTERIN BIOSYNTHESIS PROTEIN"/>
    <property type="match status" value="1"/>
</dbReference>
<dbReference type="CDD" id="cd03522">
    <property type="entry name" value="MoeA_like"/>
    <property type="match status" value="1"/>
</dbReference>
<evidence type="ECO:0000313" key="3">
    <source>
        <dbReference type="EMBL" id="NZA40052.1"/>
    </source>
</evidence>
<dbReference type="GO" id="GO:0046872">
    <property type="term" value="F:metal ion binding"/>
    <property type="evidence" value="ECO:0007669"/>
    <property type="project" value="UniProtKB-UniRule"/>
</dbReference>
<sequence>MESVKTTEAVGLILCHDMTQIIKDEFKGPRFRKGHVIQEKDIPVLLSMGKEHVYIWKNDPGMVHENAGAEVLYRLCAGEHMSPSEVKEGKIEVIAEIDGLLKVNSEKLKALNALGELMIATRHGNFPVKRGDKLAGTRIIPLAIEKDKLDCAVALGGGEPILELLPFKRKKAAVINTGSELYAGRIEDAFGPVIKDKLEECGVEVMAQEILPDDEALVSEKISEFIEKGAEMVICTGGMSVDPDDITPNAIKKTGAEIVSYGAPVLPGAMFLLAYEGEIPIMGLPGCVMYAKRTVFDLVLPRVVAGERLVQEDLSSLGEGGLCLNCEVCTYPNCGFGK</sequence>
<keyword evidence="1" id="KW-0500">Molybdenum</keyword>
<comment type="pathway">
    <text evidence="1">Cofactor biosynthesis; molybdopterin biosynthesis.</text>
</comment>
<dbReference type="EC" id="2.10.1.1" evidence="1"/>
<organism evidence="3 4">
    <name type="scientific">Eubacterium callanderi</name>
    <dbReference type="NCBI Taxonomy" id="53442"/>
    <lineage>
        <taxon>Bacteria</taxon>
        <taxon>Bacillati</taxon>
        <taxon>Bacillota</taxon>
        <taxon>Clostridia</taxon>
        <taxon>Eubacteriales</taxon>
        <taxon>Eubacteriaceae</taxon>
        <taxon>Eubacterium</taxon>
    </lineage>
</organism>
<dbReference type="GO" id="GO:0006777">
    <property type="term" value="P:Mo-molybdopterin cofactor biosynthetic process"/>
    <property type="evidence" value="ECO:0007669"/>
    <property type="project" value="UniProtKB-UniRule"/>
</dbReference>
<dbReference type="RefSeq" id="WP_090412726.1">
    <property type="nucleotide sequence ID" value="NZ_CAJKZB010000006.1"/>
</dbReference>
<evidence type="ECO:0000259" key="2">
    <source>
        <dbReference type="SMART" id="SM00852"/>
    </source>
</evidence>
<dbReference type="Proteomes" id="UP000586254">
    <property type="component" value="Unassembled WGS sequence"/>
</dbReference>
<reference evidence="3 4" key="1">
    <citation type="submission" date="2020-07" db="EMBL/GenBank/DDBJ databases">
        <title>Organ Donor 1.</title>
        <authorList>
            <person name="Marsh A.J."/>
            <person name="Azcarate-Peril M.A."/>
        </authorList>
    </citation>
    <scope>NUCLEOTIDE SEQUENCE [LARGE SCALE GENOMIC DNA]</scope>
    <source>
        <strain evidence="3 4">AMC0717</strain>
    </source>
</reference>
<feature type="domain" description="MoaB/Mog" evidence="2">
    <location>
        <begin position="173"/>
        <end position="305"/>
    </location>
</feature>
<dbReference type="InterPro" id="IPR001453">
    <property type="entry name" value="MoaB/Mog_dom"/>
</dbReference>
<dbReference type="AlphaFoldDB" id="A0A1I5JKF3"/>
<dbReference type="GO" id="GO:0005829">
    <property type="term" value="C:cytosol"/>
    <property type="evidence" value="ECO:0007669"/>
    <property type="project" value="TreeGrafter"/>
</dbReference>
<dbReference type="Pfam" id="PF00994">
    <property type="entry name" value="MoCF_biosynth"/>
    <property type="match status" value="1"/>
</dbReference>
<comment type="catalytic activity">
    <reaction evidence="1">
        <text>adenylyl-molybdopterin + molybdate = Mo-molybdopterin + AMP + H(+)</text>
        <dbReference type="Rhea" id="RHEA:35047"/>
        <dbReference type="ChEBI" id="CHEBI:15378"/>
        <dbReference type="ChEBI" id="CHEBI:36264"/>
        <dbReference type="ChEBI" id="CHEBI:62727"/>
        <dbReference type="ChEBI" id="CHEBI:71302"/>
        <dbReference type="ChEBI" id="CHEBI:456215"/>
    </reaction>
</comment>
<keyword evidence="1" id="KW-0460">Magnesium</keyword>
<keyword evidence="1" id="KW-0808">Transferase</keyword>
<dbReference type="GO" id="GO:0061599">
    <property type="term" value="F:molybdopterin molybdotransferase activity"/>
    <property type="evidence" value="ECO:0007669"/>
    <property type="project" value="UniProtKB-UniRule"/>
</dbReference>
<dbReference type="InterPro" id="IPR036425">
    <property type="entry name" value="MoaB/Mog-like_dom_sf"/>
</dbReference>
<dbReference type="InterPro" id="IPR038987">
    <property type="entry name" value="MoeA-like"/>
</dbReference>
<comment type="caution">
    <text evidence="3">The sequence shown here is derived from an EMBL/GenBank/DDBJ whole genome shotgun (WGS) entry which is preliminary data.</text>
</comment>
<name>A0A1I5JKF3_9FIRM</name>
<proteinExistence type="inferred from homology"/>
<dbReference type="SUPFAM" id="SSF53218">
    <property type="entry name" value="Molybdenum cofactor biosynthesis proteins"/>
    <property type="match status" value="1"/>
</dbReference>
<evidence type="ECO:0000256" key="1">
    <source>
        <dbReference type="RuleBase" id="RU365090"/>
    </source>
</evidence>
<dbReference type="UniPathway" id="UPA00344"/>
<evidence type="ECO:0000313" key="4">
    <source>
        <dbReference type="Proteomes" id="UP000586254"/>
    </source>
</evidence>
<keyword evidence="1" id="KW-0479">Metal-binding</keyword>
<dbReference type="PANTHER" id="PTHR10192:SF28">
    <property type="entry name" value="MOLYBDOPTERIN MOLYBDENUMTRANSFERASE"/>
    <property type="match status" value="1"/>
</dbReference>
<dbReference type="SMART" id="SM00852">
    <property type="entry name" value="MoCF_biosynth"/>
    <property type="match status" value="1"/>
</dbReference>
<comment type="function">
    <text evidence="1">Catalyzes the insertion of molybdate into adenylated molybdopterin with the concomitant release of AMP.</text>
</comment>
<dbReference type="Gene3D" id="3.40.980.10">
    <property type="entry name" value="MoaB/Mog-like domain"/>
    <property type="match status" value="1"/>
</dbReference>
<accession>A0A1I5JKF3</accession>
<comment type="cofactor">
    <cofactor evidence="1">
        <name>Mg(2+)</name>
        <dbReference type="ChEBI" id="CHEBI:18420"/>
    </cofactor>
</comment>
<keyword evidence="1" id="KW-0501">Molybdenum cofactor biosynthesis</keyword>